<gene>
    <name evidence="2" type="ORF">B2J77_09360</name>
</gene>
<dbReference type="GO" id="GO:0016829">
    <property type="term" value="F:lyase activity"/>
    <property type="evidence" value="ECO:0007669"/>
    <property type="project" value="UniProtKB-KW"/>
</dbReference>
<evidence type="ECO:0000259" key="1">
    <source>
        <dbReference type="PROSITE" id="PS51819"/>
    </source>
</evidence>
<dbReference type="RefSeq" id="WP_078478467.1">
    <property type="nucleotide sequence ID" value="NZ_CP019952.1"/>
</dbReference>
<proteinExistence type="predicted"/>
<dbReference type="Gene3D" id="3.10.180.10">
    <property type="entry name" value="2,3-Dihydroxybiphenyl 1,2-Dioxygenase, domain 1"/>
    <property type="match status" value="1"/>
</dbReference>
<feature type="domain" description="VOC" evidence="1">
    <location>
        <begin position="1"/>
        <end position="129"/>
    </location>
</feature>
<dbReference type="InterPro" id="IPR037523">
    <property type="entry name" value="VOC_core"/>
</dbReference>
<keyword evidence="2" id="KW-0456">Lyase</keyword>
<dbReference type="InterPro" id="IPR029068">
    <property type="entry name" value="Glyas_Bleomycin-R_OHBP_Dase"/>
</dbReference>
<dbReference type="Proteomes" id="UP000191010">
    <property type="component" value="Chromosome"/>
</dbReference>
<sequence>MFSHIQLGARDLPAMIRFYDAVLATLGLVRMPDNHDGGPCGAGWQRPDREWPQFYVQLPFNGLPATWGNGVQISFAASSQDQVQAAWRTALAMGAQDEGAPGFRPQYGQDYYGAYCRDIEGNKLCFVHACGLAYPDVP</sequence>
<dbReference type="CDD" id="cd07262">
    <property type="entry name" value="VOC_like"/>
    <property type="match status" value="1"/>
</dbReference>
<dbReference type="PROSITE" id="PS51819">
    <property type="entry name" value="VOC"/>
    <property type="match status" value="1"/>
</dbReference>
<protein>
    <submittedName>
        <fullName evidence="2">Lactoylglutathione lyase</fullName>
    </submittedName>
</protein>
<dbReference type="SUPFAM" id="SSF54593">
    <property type="entry name" value="Glyoxalase/Bleomycin resistance protein/Dihydroxybiphenyl dioxygenase"/>
    <property type="match status" value="1"/>
</dbReference>
<organism evidence="2 3">
    <name type="scientific">Pseudomonas parafulva</name>
    <dbReference type="NCBI Taxonomy" id="157782"/>
    <lineage>
        <taxon>Bacteria</taxon>
        <taxon>Pseudomonadati</taxon>
        <taxon>Pseudomonadota</taxon>
        <taxon>Gammaproteobacteria</taxon>
        <taxon>Pseudomonadales</taxon>
        <taxon>Pseudomonadaceae</taxon>
        <taxon>Pseudomonas</taxon>
    </lineage>
</organism>
<evidence type="ECO:0000313" key="2">
    <source>
        <dbReference type="EMBL" id="AQW68404.1"/>
    </source>
</evidence>
<dbReference type="EMBL" id="CP019952">
    <property type="protein sequence ID" value="AQW68404.1"/>
    <property type="molecule type" value="Genomic_DNA"/>
</dbReference>
<evidence type="ECO:0000313" key="3">
    <source>
        <dbReference type="Proteomes" id="UP000191010"/>
    </source>
</evidence>
<accession>A0ABM6J294</accession>
<dbReference type="PANTHER" id="PTHR35006:SF1">
    <property type="entry name" value="BLL2941 PROTEIN"/>
    <property type="match status" value="1"/>
</dbReference>
<dbReference type="PANTHER" id="PTHR35006">
    <property type="entry name" value="GLYOXALASE FAMILY PROTEIN (AFU_ORTHOLOGUE AFUA_5G14830)"/>
    <property type="match status" value="1"/>
</dbReference>
<keyword evidence="3" id="KW-1185">Reference proteome</keyword>
<name>A0ABM6J294_9PSED</name>
<reference evidence="2 3" key="1">
    <citation type="submission" date="2017-02" db="EMBL/GenBank/DDBJ databases">
        <authorList>
            <person name="Guo L."/>
        </authorList>
    </citation>
    <scope>NUCLEOTIDE SEQUENCE [LARGE SCALE GENOMIC DNA]</scope>
    <source>
        <strain evidence="2 3">PRS09-11288</strain>
    </source>
</reference>